<reference evidence="2" key="1">
    <citation type="submission" date="2020-06" db="EMBL/GenBank/DDBJ databases">
        <title>Draft genome of Bugula neritina, a colonial animal packing powerful symbionts and potential medicines.</title>
        <authorList>
            <person name="Rayko M."/>
        </authorList>
    </citation>
    <scope>NUCLEOTIDE SEQUENCE [LARGE SCALE GENOMIC DNA]</scope>
    <source>
        <strain evidence="2">Kwan_BN1</strain>
    </source>
</reference>
<evidence type="ECO:0000313" key="3">
    <source>
        <dbReference type="Proteomes" id="UP000593567"/>
    </source>
</evidence>
<dbReference type="Proteomes" id="UP000593567">
    <property type="component" value="Unassembled WGS sequence"/>
</dbReference>
<accession>A0A7J7IVN8</accession>
<evidence type="ECO:0000256" key="1">
    <source>
        <dbReference type="SAM" id="MobiDB-lite"/>
    </source>
</evidence>
<dbReference type="AlphaFoldDB" id="A0A7J7IVN8"/>
<dbReference type="EMBL" id="VXIV02003373">
    <property type="protein sequence ID" value="KAF6017626.1"/>
    <property type="molecule type" value="Genomic_DNA"/>
</dbReference>
<keyword evidence="3" id="KW-1185">Reference proteome</keyword>
<feature type="region of interest" description="Disordered" evidence="1">
    <location>
        <begin position="94"/>
        <end position="121"/>
    </location>
</feature>
<dbReference type="OrthoDB" id="6145333at2759"/>
<gene>
    <name evidence="2" type="ORF">EB796_024052</name>
</gene>
<protein>
    <submittedName>
        <fullName evidence="2">Uncharacterized protein</fullName>
    </submittedName>
</protein>
<organism evidence="2 3">
    <name type="scientific">Bugula neritina</name>
    <name type="common">Brown bryozoan</name>
    <name type="synonym">Sertularia neritina</name>
    <dbReference type="NCBI Taxonomy" id="10212"/>
    <lineage>
        <taxon>Eukaryota</taxon>
        <taxon>Metazoa</taxon>
        <taxon>Spiralia</taxon>
        <taxon>Lophotrochozoa</taxon>
        <taxon>Bryozoa</taxon>
        <taxon>Gymnolaemata</taxon>
        <taxon>Cheilostomatida</taxon>
        <taxon>Flustrina</taxon>
        <taxon>Buguloidea</taxon>
        <taxon>Bugulidae</taxon>
        <taxon>Bugula</taxon>
    </lineage>
</organism>
<sequence length="121" mass="13723">MQNAQKNVIVSLARQVSQQQLYVEELARSSGDSGLKLIRLSRTGSKPYFSTSFTDNRVASIHEHSNYRGTVGMGELIAVLNGVEFRTRHNDYKMRMPSRTSKQYGATEDIPYPEVPPEVRF</sequence>
<comment type="caution">
    <text evidence="2">The sequence shown here is derived from an EMBL/GenBank/DDBJ whole genome shotgun (WGS) entry which is preliminary data.</text>
</comment>
<evidence type="ECO:0000313" key="2">
    <source>
        <dbReference type="EMBL" id="KAF6017626.1"/>
    </source>
</evidence>
<name>A0A7J7IVN8_BUGNE</name>
<proteinExistence type="predicted"/>